<protein>
    <recommendedName>
        <fullName evidence="10">Peptidase M43 pregnancy-associated plasma-A domain-containing protein</fullName>
    </recommendedName>
</protein>
<dbReference type="InterPro" id="IPR024079">
    <property type="entry name" value="MetalloPept_cat_dom_sf"/>
</dbReference>
<evidence type="ECO:0000259" key="10">
    <source>
        <dbReference type="Pfam" id="PF05572"/>
    </source>
</evidence>
<dbReference type="EMBL" id="FNXT01001050">
    <property type="protein sequence ID" value="SZX71413.1"/>
    <property type="molecule type" value="Genomic_DNA"/>
</dbReference>
<dbReference type="PANTHER" id="PTHR47466:SF1">
    <property type="entry name" value="METALLOPROTEASE MEP1 (AFU_ORTHOLOGUE AFUA_1G07730)-RELATED"/>
    <property type="match status" value="1"/>
</dbReference>
<dbReference type="GO" id="GO:0006508">
    <property type="term" value="P:proteolysis"/>
    <property type="evidence" value="ECO:0007669"/>
    <property type="project" value="UniProtKB-KW"/>
</dbReference>
<organism evidence="11 12">
    <name type="scientific">Tetradesmus obliquus</name>
    <name type="common">Green alga</name>
    <name type="synonym">Acutodesmus obliquus</name>
    <dbReference type="NCBI Taxonomy" id="3088"/>
    <lineage>
        <taxon>Eukaryota</taxon>
        <taxon>Viridiplantae</taxon>
        <taxon>Chlorophyta</taxon>
        <taxon>core chlorophytes</taxon>
        <taxon>Chlorophyceae</taxon>
        <taxon>CS clade</taxon>
        <taxon>Sphaeropleales</taxon>
        <taxon>Scenedesmaceae</taxon>
        <taxon>Tetradesmus</taxon>
    </lineage>
</organism>
<keyword evidence="4" id="KW-0732">Signal</keyword>
<dbReference type="AlphaFoldDB" id="A0A383W2M8"/>
<keyword evidence="2" id="KW-0645">Protease</keyword>
<evidence type="ECO:0000313" key="12">
    <source>
        <dbReference type="Proteomes" id="UP000256970"/>
    </source>
</evidence>
<evidence type="ECO:0000313" key="11">
    <source>
        <dbReference type="EMBL" id="SZX71413.1"/>
    </source>
</evidence>
<accession>A0A383W2M8</accession>
<feature type="domain" description="Peptidase M43 pregnancy-associated plasma-A" evidence="10">
    <location>
        <begin position="557"/>
        <end position="651"/>
    </location>
</feature>
<proteinExistence type="inferred from homology"/>
<keyword evidence="9" id="KW-0812">Transmembrane</keyword>
<keyword evidence="9" id="KW-0472">Membrane</keyword>
<evidence type="ECO:0000256" key="3">
    <source>
        <dbReference type="ARBA" id="ARBA00022723"/>
    </source>
</evidence>
<gene>
    <name evidence="11" type="ORF">BQ4739_LOCUS11564</name>
</gene>
<dbReference type="Pfam" id="PF05572">
    <property type="entry name" value="Peptidase_M43"/>
    <property type="match status" value="1"/>
</dbReference>
<dbReference type="SUPFAM" id="SSF55486">
    <property type="entry name" value="Metalloproteases ('zincins'), catalytic domain"/>
    <property type="match status" value="2"/>
</dbReference>
<evidence type="ECO:0000256" key="7">
    <source>
        <dbReference type="ARBA" id="ARBA00023049"/>
    </source>
</evidence>
<dbReference type="Gene3D" id="3.40.390.10">
    <property type="entry name" value="Collagenase (Catalytic Domain)"/>
    <property type="match status" value="1"/>
</dbReference>
<keyword evidence="8" id="KW-1015">Disulfide bond</keyword>
<keyword evidence="6" id="KW-0862">Zinc</keyword>
<dbReference type="PANTHER" id="PTHR47466">
    <property type="match status" value="1"/>
</dbReference>
<dbReference type="Proteomes" id="UP000256970">
    <property type="component" value="Unassembled WGS sequence"/>
</dbReference>
<keyword evidence="3" id="KW-0479">Metal-binding</keyword>
<dbReference type="GO" id="GO:0008237">
    <property type="term" value="F:metallopeptidase activity"/>
    <property type="evidence" value="ECO:0007669"/>
    <property type="project" value="UniProtKB-KW"/>
</dbReference>
<keyword evidence="9" id="KW-1133">Transmembrane helix</keyword>
<reference evidence="11 12" key="1">
    <citation type="submission" date="2016-10" db="EMBL/GenBank/DDBJ databases">
        <authorList>
            <person name="Cai Z."/>
        </authorList>
    </citation>
    <scope>NUCLEOTIDE SEQUENCE [LARGE SCALE GENOMIC DNA]</scope>
</reference>
<evidence type="ECO:0000256" key="2">
    <source>
        <dbReference type="ARBA" id="ARBA00022670"/>
    </source>
</evidence>
<evidence type="ECO:0000256" key="6">
    <source>
        <dbReference type="ARBA" id="ARBA00022833"/>
    </source>
</evidence>
<name>A0A383W2M8_TETOB</name>
<keyword evidence="7" id="KW-0482">Metalloprotease</keyword>
<keyword evidence="12" id="KW-1185">Reference proteome</keyword>
<evidence type="ECO:0000256" key="8">
    <source>
        <dbReference type="ARBA" id="ARBA00023157"/>
    </source>
</evidence>
<dbReference type="InterPro" id="IPR008754">
    <property type="entry name" value="Peptidase_M43"/>
</dbReference>
<feature type="transmembrane region" description="Helical" evidence="9">
    <location>
        <begin position="14"/>
        <end position="35"/>
    </location>
</feature>
<sequence>MIGDGTKAKRLRKAAIIGAIALFMLALGIITGFFISKAIGLNLVLQQQSKERSNQLQEDGSLPDGSGAAAVAGFRRGVADDGVLAKLRQWPDPSSPQALQLLQDPAGPDDLLTAIYTWANDTLHISEQLTEAFLQRLLDQMGESETHSGQTMLLPPGTNATELMEMFMSLAKDVLAYLRDSRSTALLQMLRDFSRRGAISLSDTDPDVLQAELDKLLNKTNLNHWYGSTTRKDTVETQTRPWRTTAAAAAAQGSPQLLQGSAIAGRRMLLSASHGNQAAAAPHTRHLQATATIPVISLDVAKKTSVIPTASPLLTLNDMLCAVESFSPTGLKGMLMPTAAELTAAGVTATDASGKAISCAPRPEVGTFNHGGVTFKPVVIPVVFHCQRFMQGDVLQPPIWKPQDAAQNLIDVTNRFYQGTGIQFKLQEVRSDVKAHPYLLLSTLDDWQSCTGNPSQEAAGFPCLQETAKFPDVAALAEKHVVNVLIGGSQTSLFCNTTAPNSICSTLYYGYTGSIGPWFTKASATWREGLSEENWIVMTWDFFAPEVANSKRFWDGGAVTLAHELGHYLGVMHTHEGATACEGEGLTKADVVPDTPVNRQVEQWAAENNLAANLARWCSDFRNGKQPHPKELLDYNSCKADGTTDNVFNLMSYLPNACNMMLSPNQVARLQWAVATFRPQMMAAYAA</sequence>
<comment type="similarity">
    <text evidence="1">Belongs to the peptidase M43B family.</text>
</comment>
<dbReference type="GO" id="GO:0046872">
    <property type="term" value="F:metal ion binding"/>
    <property type="evidence" value="ECO:0007669"/>
    <property type="project" value="UniProtKB-KW"/>
</dbReference>
<evidence type="ECO:0000256" key="5">
    <source>
        <dbReference type="ARBA" id="ARBA00022801"/>
    </source>
</evidence>
<keyword evidence="5" id="KW-0378">Hydrolase</keyword>
<evidence type="ECO:0000256" key="1">
    <source>
        <dbReference type="ARBA" id="ARBA00008721"/>
    </source>
</evidence>
<evidence type="ECO:0000256" key="4">
    <source>
        <dbReference type="ARBA" id="ARBA00022729"/>
    </source>
</evidence>
<evidence type="ECO:0000256" key="9">
    <source>
        <dbReference type="SAM" id="Phobius"/>
    </source>
</evidence>